<accession>A0A210P628</accession>
<dbReference type="EMBL" id="MXAL01000016">
    <property type="protein sequence ID" value="OWF31945.1"/>
    <property type="molecule type" value="Genomic_DNA"/>
</dbReference>
<evidence type="ECO:0000313" key="2">
    <source>
        <dbReference type="Proteomes" id="UP000196649"/>
    </source>
</evidence>
<reference evidence="1 2" key="1">
    <citation type="submission" date="2017-03" db="EMBL/GenBank/DDBJ databases">
        <title>Genome sequence of Lactobacillus kimchii KACC 12383.</title>
        <authorList>
            <person name="Chun J."/>
        </authorList>
    </citation>
    <scope>NUCLEOTIDE SEQUENCE [LARGE SCALE GENOMIC DNA]</scope>
    <source>
        <strain evidence="1 2">KACC 12383</strain>
    </source>
</reference>
<dbReference type="Proteomes" id="UP000196649">
    <property type="component" value="Unassembled WGS sequence"/>
</dbReference>
<dbReference type="RefSeq" id="WP_156314051.1">
    <property type="nucleotide sequence ID" value="NZ_LNUB01000002.1"/>
</dbReference>
<protein>
    <submittedName>
        <fullName evidence="1">Uncharacterized protein</fullName>
    </submittedName>
</protein>
<sequence length="50" mass="5663">MGSNKYELDVAKINKVVEIMQGEFERDSDQLVMPVLYLMATILVASETNK</sequence>
<organism evidence="1 2">
    <name type="scientific">Companilactobacillus kimchii</name>
    <dbReference type="NCBI Taxonomy" id="2801452"/>
    <lineage>
        <taxon>Bacteria</taxon>
        <taxon>Bacillati</taxon>
        <taxon>Bacillota</taxon>
        <taxon>Bacilli</taxon>
        <taxon>Lactobacillales</taxon>
        <taxon>Lactobacillaceae</taxon>
        <taxon>Companilactobacillus</taxon>
    </lineage>
</organism>
<comment type="caution">
    <text evidence="1">The sequence shown here is derived from an EMBL/GenBank/DDBJ whole genome shotgun (WGS) entry which is preliminary data.</text>
</comment>
<gene>
    <name evidence="1" type="ORF">LKACC12383_02559</name>
</gene>
<evidence type="ECO:0000313" key="1">
    <source>
        <dbReference type="EMBL" id="OWF31945.1"/>
    </source>
</evidence>
<proteinExistence type="predicted"/>
<dbReference type="AlphaFoldDB" id="A0A210P628"/>
<name>A0A210P628_9LACO</name>